<keyword evidence="3" id="KW-1185">Reference proteome</keyword>
<organism evidence="2 3">
    <name type="scientific">Ammonicoccus fulvus</name>
    <dbReference type="NCBI Taxonomy" id="3138240"/>
    <lineage>
        <taxon>Bacteria</taxon>
        <taxon>Bacillati</taxon>
        <taxon>Actinomycetota</taxon>
        <taxon>Actinomycetes</taxon>
        <taxon>Propionibacteriales</taxon>
        <taxon>Propionibacteriaceae</taxon>
        <taxon>Ammonicoccus</taxon>
    </lineage>
</organism>
<dbReference type="Pfam" id="PF11222">
    <property type="entry name" value="DUF3017"/>
    <property type="match status" value="1"/>
</dbReference>
<sequence length="101" mass="10359">MPDTTGSFKALARAKASSLTQWPLLVVVGIVTVGLVLVAVGFWHAGTATVGGGLLVGAAERALLSRHSAGLLHVRSRLFDVTFMLVCGLGIIILAAVVPTP</sequence>
<dbReference type="InterPro" id="IPR021385">
    <property type="entry name" value="DUF3017"/>
</dbReference>
<dbReference type="Proteomes" id="UP001442841">
    <property type="component" value="Chromosome"/>
</dbReference>
<gene>
    <name evidence="2" type="ORF">AADG42_16050</name>
</gene>
<feature type="transmembrane region" description="Helical" evidence="1">
    <location>
        <begin position="78"/>
        <end position="98"/>
    </location>
</feature>
<keyword evidence="1" id="KW-1133">Transmembrane helix</keyword>
<name>A0ABZ3FRP0_9ACTN</name>
<keyword evidence="1" id="KW-0812">Transmembrane</keyword>
<dbReference type="RefSeq" id="WP_425310183.1">
    <property type="nucleotide sequence ID" value="NZ_CP154795.1"/>
</dbReference>
<proteinExistence type="predicted"/>
<keyword evidence="1" id="KW-0472">Membrane</keyword>
<protein>
    <submittedName>
        <fullName evidence="2">DUF3017 domain-containing protein</fullName>
    </submittedName>
</protein>
<evidence type="ECO:0000256" key="1">
    <source>
        <dbReference type="SAM" id="Phobius"/>
    </source>
</evidence>
<reference evidence="2 3" key="1">
    <citation type="submission" date="2024-04" db="EMBL/GenBank/DDBJ databases">
        <title>Isolation of an actinomycete strain from pig manure.</title>
        <authorList>
            <person name="Gong T."/>
            <person name="Yu Z."/>
            <person name="An M."/>
            <person name="Wei C."/>
            <person name="Yang W."/>
            <person name="Liu L."/>
        </authorList>
    </citation>
    <scope>NUCLEOTIDE SEQUENCE [LARGE SCALE GENOMIC DNA]</scope>
    <source>
        <strain evidence="2 3">ZF39</strain>
    </source>
</reference>
<feature type="transmembrane region" description="Helical" evidence="1">
    <location>
        <begin position="24"/>
        <end position="57"/>
    </location>
</feature>
<dbReference type="EMBL" id="CP154795">
    <property type="protein sequence ID" value="XAN08753.1"/>
    <property type="molecule type" value="Genomic_DNA"/>
</dbReference>
<accession>A0ABZ3FRP0</accession>
<evidence type="ECO:0000313" key="3">
    <source>
        <dbReference type="Proteomes" id="UP001442841"/>
    </source>
</evidence>
<evidence type="ECO:0000313" key="2">
    <source>
        <dbReference type="EMBL" id="XAN08753.1"/>
    </source>
</evidence>